<reference evidence="1 2" key="1">
    <citation type="submission" date="2021-05" db="EMBL/GenBank/DDBJ databases">
        <title>Genome Assembly of Synthetic Allotetraploid Brassica napus Reveals Homoeologous Exchanges between Subgenomes.</title>
        <authorList>
            <person name="Davis J.T."/>
        </authorList>
    </citation>
    <scope>NUCLEOTIDE SEQUENCE [LARGE SCALE GENOMIC DNA]</scope>
    <source>
        <strain evidence="2">cv. Da-Ae</strain>
        <tissue evidence="1">Seedling</tissue>
    </source>
</reference>
<gene>
    <name evidence="1" type="ORF">HID58_052236</name>
</gene>
<dbReference type="EMBL" id="JAGKQM010000013">
    <property type="protein sequence ID" value="KAH0889807.1"/>
    <property type="molecule type" value="Genomic_DNA"/>
</dbReference>
<keyword evidence="2" id="KW-1185">Reference proteome</keyword>
<sequence length="142" mass="15512">ERRGACLCFVISLFFETESSPFSLSRNRSSEKAILLLSLWIVDIPAILPVSTPPNGILCLCGSCDYAILPLSPWINWNWKIRLLLGLISSSILSCGGSPRRLTELSVSRWLSSMADGAICLAMAGSNVLKHGSFDRGIRSIK</sequence>
<accession>A0ABQ8ABZ1</accession>
<feature type="non-terminal residue" evidence="1">
    <location>
        <position position="142"/>
    </location>
</feature>
<dbReference type="Proteomes" id="UP000824890">
    <property type="component" value="Unassembled WGS sequence"/>
</dbReference>
<comment type="caution">
    <text evidence="1">The sequence shown here is derived from an EMBL/GenBank/DDBJ whole genome shotgun (WGS) entry which is preliminary data.</text>
</comment>
<evidence type="ECO:0000313" key="2">
    <source>
        <dbReference type="Proteomes" id="UP000824890"/>
    </source>
</evidence>
<organism evidence="1 2">
    <name type="scientific">Brassica napus</name>
    <name type="common">Rape</name>
    <dbReference type="NCBI Taxonomy" id="3708"/>
    <lineage>
        <taxon>Eukaryota</taxon>
        <taxon>Viridiplantae</taxon>
        <taxon>Streptophyta</taxon>
        <taxon>Embryophyta</taxon>
        <taxon>Tracheophyta</taxon>
        <taxon>Spermatophyta</taxon>
        <taxon>Magnoliopsida</taxon>
        <taxon>eudicotyledons</taxon>
        <taxon>Gunneridae</taxon>
        <taxon>Pentapetalae</taxon>
        <taxon>rosids</taxon>
        <taxon>malvids</taxon>
        <taxon>Brassicales</taxon>
        <taxon>Brassicaceae</taxon>
        <taxon>Brassiceae</taxon>
        <taxon>Brassica</taxon>
    </lineage>
</organism>
<feature type="non-terminal residue" evidence="1">
    <location>
        <position position="1"/>
    </location>
</feature>
<name>A0ABQ8ABZ1_BRANA</name>
<evidence type="ECO:0000313" key="1">
    <source>
        <dbReference type="EMBL" id="KAH0889807.1"/>
    </source>
</evidence>
<protein>
    <submittedName>
        <fullName evidence="1">Uncharacterized protein</fullName>
    </submittedName>
</protein>
<proteinExistence type="predicted"/>